<keyword evidence="12" id="KW-1185">Reference proteome</keyword>
<dbReference type="AlphaFoldDB" id="A0A371F8V0"/>
<proteinExistence type="inferred from homology"/>
<dbReference type="GO" id="GO:0003684">
    <property type="term" value="F:damaged DNA binding"/>
    <property type="evidence" value="ECO:0007669"/>
    <property type="project" value="InterPro"/>
</dbReference>
<gene>
    <name evidence="11" type="primary">RAD4</name>
    <name evidence="11" type="ORF">CR513_45489</name>
</gene>
<dbReference type="InterPro" id="IPR042488">
    <property type="entry name" value="Rad4_BHD3_sf"/>
</dbReference>
<evidence type="ECO:0000256" key="7">
    <source>
        <dbReference type="SAM" id="MobiDB-lite"/>
    </source>
</evidence>
<organism evidence="11 12">
    <name type="scientific">Mucuna pruriens</name>
    <name type="common">Velvet bean</name>
    <name type="synonym">Dolichos pruriens</name>
    <dbReference type="NCBI Taxonomy" id="157652"/>
    <lineage>
        <taxon>Eukaryota</taxon>
        <taxon>Viridiplantae</taxon>
        <taxon>Streptophyta</taxon>
        <taxon>Embryophyta</taxon>
        <taxon>Tracheophyta</taxon>
        <taxon>Spermatophyta</taxon>
        <taxon>Magnoliopsida</taxon>
        <taxon>eudicotyledons</taxon>
        <taxon>Gunneridae</taxon>
        <taxon>Pentapetalae</taxon>
        <taxon>rosids</taxon>
        <taxon>fabids</taxon>
        <taxon>Fabales</taxon>
        <taxon>Fabaceae</taxon>
        <taxon>Papilionoideae</taxon>
        <taxon>50 kb inversion clade</taxon>
        <taxon>NPAAA clade</taxon>
        <taxon>indigoferoid/millettioid clade</taxon>
        <taxon>Phaseoleae</taxon>
        <taxon>Mucuna</taxon>
    </lineage>
</organism>
<dbReference type="GO" id="GO:0005737">
    <property type="term" value="C:cytoplasm"/>
    <property type="evidence" value="ECO:0007669"/>
    <property type="project" value="TreeGrafter"/>
</dbReference>
<feature type="domain" description="Rad4 beta-hairpin" evidence="9">
    <location>
        <begin position="709"/>
        <end position="772"/>
    </location>
</feature>
<evidence type="ECO:0000256" key="6">
    <source>
        <dbReference type="SAM" id="Coils"/>
    </source>
</evidence>
<sequence length="974" mass="108839">MPRRGRGSSQRKRKPLASTSGAFLLFSSLSHLYKMAKVRLRLLVPVIDVSNGERLFALGLGTRFLSGIEQTKLTERHQNQTGVQQNSEGGNRFRSPCDNGTLTEISREAVGKLLCRANKVGTSRKKTVLEFEPEQNETQVLDPILQHKNSEIGHCRRNSMENASAEEKCGNSGQDYLDNKEELDDSDWEDGTVARDDHPVTIELNMTPHSTVKKQIRRASAEDKDLAELVHKVHLLCLLARGRLIDNACYDPLIQASLLSLLPAHLLQLSNVTKLNSKALYPLISWFHDNFHVKNCTNRETSLRSGLASALESHEGSPEEIAALSVALLRALNLTARFVSILDVAPLKPVQVASGSSDGIFNTSTPMISKRKLDFKSPQESLSCSERENACESSHVHLRKSKKCCVTNHMDQSSDPPVVEVRNDSVANSIASETWDSNPELCLTNKSHKSKRKGDHEFEMQLEMALSATAVGCQESTNESGANPDSSSFSCPSKRMKRVTGEESSTSPQVISTAIGSMKVGSPLYWAEVYCSEENLTGKWVHVDAVNLIIDGEDKVEAMVAACKTSLRYVVAFAGQGAKDVTRRYCMKWYKIASHRVNSTWWDSVLAPLRDLESGATGGVAHLRTNQIISSESNMSDSFVPTRSSIEDIELETRALTEPLPTNQQAYKSHPLYAIEKWLTKYQVLHPKGPMLGFCSGHPVYPRTCVQTVKTKERWLREGLQVKPNEHPVKELQRSIKPQKVQDYEADDYGCTDSMEKIKLYGKWQLEPLNLPHAVNGIVPKNERGQVDVWSEKCLPPGTVHLSFPKAFSVAKRLEIDYAPAMVGFEFKNGRSYPVFDGIVVCAEFKDVLLEAYAEEEERRRAEEKKRDETQALSRWYQLLSSIVTRQRLNNRYINNSLSSEMPTGVLCINNDESSAIVCDSYDKNQNQQVDKCDTNLDASLSTPVQDHEHVFLKELESFDEGTSLLTKRCQCGS</sequence>
<evidence type="ECO:0000256" key="1">
    <source>
        <dbReference type="ARBA" id="ARBA00004123"/>
    </source>
</evidence>
<dbReference type="Proteomes" id="UP000257109">
    <property type="component" value="Unassembled WGS sequence"/>
</dbReference>
<dbReference type="PANTHER" id="PTHR12135">
    <property type="entry name" value="DNA REPAIR PROTEIN XP-C / RAD4"/>
    <property type="match status" value="1"/>
</dbReference>
<dbReference type="InterPro" id="IPR018328">
    <property type="entry name" value="Rad4_beta-hairpin_dom3"/>
</dbReference>
<keyword evidence="4" id="KW-0234">DNA repair</keyword>
<dbReference type="STRING" id="157652.A0A371F8V0"/>
<comment type="similarity">
    <text evidence="2">Belongs to the XPC family.</text>
</comment>
<feature type="non-terminal residue" evidence="11">
    <location>
        <position position="1"/>
    </location>
</feature>
<name>A0A371F8V0_MUCPR</name>
<feature type="compositionally biased region" description="Polar residues" evidence="7">
    <location>
        <begin position="474"/>
        <end position="491"/>
    </location>
</feature>
<dbReference type="OrthoDB" id="300780at2759"/>
<dbReference type="FunFam" id="3.30.70.2460:FF:000001">
    <property type="entry name" value="DNA repair protein Rad4 family"/>
    <property type="match status" value="1"/>
</dbReference>
<dbReference type="GO" id="GO:0071942">
    <property type="term" value="C:XPC complex"/>
    <property type="evidence" value="ECO:0007669"/>
    <property type="project" value="TreeGrafter"/>
</dbReference>
<dbReference type="Gene3D" id="3.90.260.10">
    <property type="entry name" value="Transglutaminase-like"/>
    <property type="match status" value="1"/>
</dbReference>
<dbReference type="GO" id="GO:0006289">
    <property type="term" value="P:nucleotide-excision repair"/>
    <property type="evidence" value="ECO:0007669"/>
    <property type="project" value="InterPro"/>
</dbReference>
<dbReference type="SUPFAM" id="SSF54001">
    <property type="entry name" value="Cysteine proteinases"/>
    <property type="match status" value="1"/>
</dbReference>
<comment type="caution">
    <text evidence="11">The sequence shown here is derived from an EMBL/GenBank/DDBJ whole genome shotgun (WGS) entry which is preliminary data.</text>
</comment>
<dbReference type="Gene3D" id="2.20.20.110">
    <property type="entry name" value="Rad4, beta-hairpin domain BHD1"/>
    <property type="match status" value="1"/>
</dbReference>
<dbReference type="InterPro" id="IPR018326">
    <property type="entry name" value="Rad4_beta-hairpin_dom1"/>
</dbReference>
<evidence type="ECO:0000313" key="11">
    <source>
        <dbReference type="EMBL" id="RDX74721.1"/>
    </source>
</evidence>
<dbReference type="Gene3D" id="3.30.70.2460">
    <property type="entry name" value="Rad4, beta-hairpin domain BHD3"/>
    <property type="match status" value="1"/>
</dbReference>
<evidence type="ECO:0000256" key="2">
    <source>
        <dbReference type="ARBA" id="ARBA00009525"/>
    </source>
</evidence>
<dbReference type="Pfam" id="PF10405">
    <property type="entry name" value="BHD_3"/>
    <property type="match status" value="1"/>
</dbReference>
<dbReference type="PANTHER" id="PTHR12135:SF0">
    <property type="entry name" value="DNA REPAIR PROTEIN COMPLEMENTING XP-C CELLS"/>
    <property type="match status" value="1"/>
</dbReference>
<feature type="domain" description="Rad4 beta-hairpin" evidence="10">
    <location>
        <begin position="779"/>
        <end position="853"/>
    </location>
</feature>
<keyword evidence="5" id="KW-0539">Nucleus</keyword>
<protein>
    <submittedName>
        <fullName evidence="11">DNA repair protein RAD4</fullName>
    </submittedName>
</protein>
<dbReference type="InterPro" id="IPR036985">
    <property type="entry name" value="Transglutaminase-like_sf"/>
</dbReference>
<dbReference type="Pfam" id="PF10403">
    <property type="entry name" value="BHD_1"/>
    <property type="match status" value="1"/>
</dbReference>
<dbReference type="GO" id="GO:0000111">
    <property type="term" value="C:nucleotide-excision repair factor 2 complex"/>
    <property type="evidence" value="ECO:0007669"/>
    <property type="project" value="TreeGrafter"/>
</dbReference>
<dbReference type="InterPro" id="IPR004583">
    <property type="entry name" value="DNA_repair_Rad4"/>
</dbReference>
<accession>A0A371F8V0</accession>
<dbReference type="Pfam" id="PF10404">
    <property type="entry name" value="BHD_2"/>
    <property type="match status" value="1"/>
</dbReference>
<keyword evidence="3" id="KW-0227">DNA damage</keyword>
<evidence type="ECO:0000256" key="3">
    <source>
        <dbReference type="ARBA" id="ARBA00022763"/>
    </source>
</evidence>
<dbReference type="InterPro" id="IPR038765">
    <property type="entry name" value="Papain-like_cys_pep_sf"/>
</dbReference>
<dbReference type="InterPro" id="IPR018325">
    <property type="entry name" value="Rad4/PNGase_transGLS-fold"/>
</dbReference>
<feature type="region of interest" description="Disordered" evidence="7">
    <location>
        <begin position="473"/>
        <end position="508"/>
    </location>
</feature>
<dbReference type="GO" id="GO:0006298">
    <property type="term" value="P:mismatch repair"/>
    <property type="evidence" value="ECO:0007669"/>
    <property type="project" value="TreeGrafter"/>
</dbReference>
<comment type="subcellular location">
    <subcellularLocation>
        <location evidence="1">Nucleus</location>
    </subcellularLocation>
</comment>
<dbReference type="SMART" id="SM01032">
    <property type="entry name" value="BHD_3"/>
    <property type="match status" value="1"/>
</dbReference>
<feature type="domain" description="Rad4 beta-hairpin" evidence="8">
    <location>
        <begin position="656"/>
        <end position="707"/>
    </location>
</feature>
<dbReference type="SMART" id="SM01030">
    <property type="entry name" value="BHD_1"/>
    <property type="match status" value="1"/>
</dbReference>
<keyword evidence="6" id="KW-0175">Coiled coil</keyword>
<dbReference type="Pfam" id="PF03835">
    <property type="entry name" value="Rad4"/>
    <property type="match status" value="1"/>
</dbReference>
<evidence type="ECO:0000256" key="5">
    <source>
        <dbReference type="ARBA" id="ARBA00023242"/>
    </source>
</evidence>
<reference evidence="11" key="1">
    <citation type="submission" date="2018-05" db="EMBL/GenBank/DDBJ databases">
        <title>Draft genome of Mucuna pruriens seed.</title>
        <authorList>
            <person name="Nnadi N.E."/>
            <person name="Vos R."/>
            <person name="Hasami M.H."/>
            <person name="Devisetty U.K."/>
            <person name="Aguiy J.C."/>
        </authorList>
    </citation>
    <scope>NUCLEOTIDE SEQUENCE [LARGE SCALE GENOMIC DNA]</scope>
    <source>
        <strain evidence="11">JCA_2017</strain>
    </source>
</reference>
<evidence type="ECO:0000259" key="8">
    <source>
        <dbReference type="SMART" id="SM01030"/>
    </source>
</evidence>
<dbReference type="EMBL" id="QJKJ01010081">
    <property type="protein sequence ID" value="RDX74721.1"/>
    <property type="molecule type" value="Genomic_DNA"/>
</dbReference>
<dbReference type="InterPro" id="IPR018327">
    <property type="entry name" value="BHD_2"/>
</dbReference>
<dbReference type="GO" id="GO:0003697">
    <property type="term" value="F:single-stranded DNA binding"/>
    <property type="evidence" value="ECO:0007669"/>
    <property type="project" value="TreeGrafter"/>
</dbReference>
<evidence type="ECO:0000259" key="9">
    <source>
        <dbReference type="SMART" id="SM01031"/>
    </source>
</evidence>
<feature type="coiled-coil region" evidence="6">
    <location>
        <begin position="846"/>
        <end position="873"/>
    </location>
</feature>
<evidence type="ECO:0000256" key="4">
    <source>
        <dbReference type="ARBA" id="ARBA00023204"/>
    </source>
</evidence>
<evidence type="ECO:0000259" key="10">
    <source>
        <dbReference type="SMART" id="SM01032"/>
    </source>
</evidence>
<evidence type="ECO:0000313" key="12">
    <source>
        <dbReference type="Proteomes" id="UP000257109"/>
    </source>
</evidence>
<dbReference type="SMART" id="SM01031">
    <property type="entry name" value="BHD_2"/>
    <property type="match status" value="1"/>
</dbReference>